<dbReference type="InParanoid" id="A0A067NWU6"/>
<dbReference type="AlphaFoldDB" id="A0A067NWU6"/>
<organism evidence="1 2">
    <name type="scientific">Pleurotus ostreatus (strain PC15)</name>
    <name type="common">Oyster mushroom</name>
    <dbReference type="NCBI Taxonomy" id="1137138"/>
    <lineage>
        <taxon>Eukaryota</taxon>
        <taxon>Fungi</taxon>
        <taxon>Dikarya</taxon>
        <taxon>Basidiomycota</taxon>
        <taxon>Agaricomycotina</taxon>
        <taxon>Agaricomycetes</taxon>
        <taxon>Agaricomycetidae</taxon>
        <taxon>Agaricales</taxon>
        <taxon>Pleurotineae</taxon>
        <taxon>Pleurotaceae</taxon>
        <taxon>Pleurotus</taxon>
    </lineage>
</organism>
<dbReference type="EMBL" id="KL198006">
    <property type="protein sequence ID" value="KDQ31465.1"/>
    <property type="molecule type" value="Genomic_DNA"/>
</dbReference>
<sequence length="92" mass="9885">MVWVSNQAGITVDVAISADNNTGGATQSFPIVPGLESFADNHWSRDVDTFETAVIQVGDGTITVSGVSGNDFILIYTDTVIKFKTDEQVFIE</sequence>
<evidence type="ECO:0000313" key="1">
    <source>
        <dbReference type="EMBL" id="KDQ31465.1"/>
    </source>
</evidence>
<name>A0A067NWU6_PLEO1</name>
<reference evidence="2" key="1">
    <citation type="journal article" date="2014" name="Proc. Natl. Acad. Sci. U.S.A.">
        <title>Extensive sampling of basidiomycete genomes demonstrates inadequacy of the white-rot/brown-rot paradigm for wood decay fungi.</title>
        <authorList>
            <person name="Riley R."/>
            <person name="Salamov A.A."/>
            <person name="Brown D.W."/>
            <person name="Nagy L.G."/>
            <person name="Floudas D."/>
            <person name="Held B.W."/>
            <person name="Levasseur A."/>
            <person name="Lombard V."/>
            <person name="Morin E."/>
            <person name="Otillar R."/>
            <person name="Lindquist E.A."/>
            <person name="Sun H."/>
            <person name="LaButti K.M."/>
            <person name="Schmutz J."/>
            <person name="Jabbour D."/>
            <person name="Luo H."/>
            <person name="Baker S.E."/>
            <person name="Pisabarro A.G."/>
            <person name="Walton J.D."/>
            <person name="Blanchette R.A."/>
            <person name="Henrissat B."/>
            <person name="Martin F."/>
            <person name="Cullen D."/>
            <person name="Hibbett D.S."/>
            <person name="Grigoriev I.V."/>
        </authorList>
    </citation>
    <scope>NUCLEOTIDE SEQUENCE [LARGE SCALE GENOMIC DNA]</scope>
    <source>
        <strain evidence="2">PC15</strain>
    </source>
</reference>
<protein>
    <submittedName>
        <fullName evidence="1">Uncharacterized protein</fullName>
    </submittedName>
</protein>
<proteinExistence type="predicted"/>
<gene>
    <name evidence="1" type="ORF">PLEOSDRAFT_1111822</name>
</gene>
<evidence type="ECO:0000313" key="2">
    <source>
        <dbReference type="Proteomes" id="UP000027073"/>
    </source>
</evidence>
<accession>A0A067NWU6</accession>
<dbReference type="HOGENOM" id="CLU_2414209_0_0_1"/>
<dbReference type="VEuPathDB" id="FungiDB:PLEOSDRAFT_1111822"/>
<dbReference type="Proteomes" id="UP000027073">
    <property type="component" value="Unassembled WGS sequence"/>
</dbReference>